<sequence length="120" mass="13197">MFDMRFPLWATSVFPLSAVDTGHVLSPCGQRACCSPCERRTQSLQRLRLGRHTPSCHSPSEAAPLFPMLHGLAAIRQGGGMKFLAGAHYIAPRYFITDLCEVMHHIPKPASARVSPTPRS</sequence>
<accession>A0A1D6L8B3</accession>
<proteinExistence type="predicted"/>
<dbReference type="EMBL" id="CM007647">
    <property type="protein sequence ID" value="ONM10475.1"/>
    <property type="molecule type" value="Genomic_DNA"/>
</dbReference>
<reference evidence="1" key="1">
    <citation type="submission" date="2015-12" db="EMBL/GenBank/DDBJ databases">
        <title>Update maize B73 reference genome by single molecule sequencing technologies.</title>
        <authorList>
            <consortium name="Maize Genome Sequencing Project"/>
            <person name="Ware D."/>
        </authorList>
    </citation>
    <scope>NUCLEOTIDE SEQUENCE [LARGE SCALE GENOMIC DNA]</scope>
    <source>
        <tissue evidence="1">Seedling</tissue>
    </source>
</reference>
<name>A0A1D6L8B3_MAIZE</name>
<organism evidence="1">
    <name type="scientific">Zea mays</name>
    <name type="common">Maize</name>
    <dbReference type="NCBI Taxonomy" id="4577"/>
    <lineage>
        <taxon>Eukaryota</taxon>
        <taxon>Viridiplantae</taxon>
        <taxon>Streptophyta</taxon>
        <taxon>Embryophyta</taxon>
        <taxon>Tracheophyta</taxon>
        <taxon>Spermatophyta</taxon>
        <taxon>Magnoliopsida</taxon>
        <taxon>Liliopsida</taxon>
        <taxon>Poales</taxon>
        <taxon>Poaceae</taxon>
        <taxon>PACMAD clade</taxon>
        <taxon>Panicoideae</taxon>
        <taxon>Andropogonodae</taxon>
        <taxon>Andropogoneae</taxon>
        <taxon>Tripsacinae</taxon>
        <taxon>Zea</taxon>
    </lineage>
</organism>
<protein>
    <submittedName>
        <fullName evidence="1">Squalene synthase 1</fullName>
    </submittedName>
</protein>
<evidence type="ECO:0000313" key="1">
    <source>
        <dbReference type="EMBL" id="ONM10475.1"/>
    </source>
</evidence>
<gene>
    <name evidence="1" type="ORF">ZEAMMB73_Zm00001d034516</name>
</gene>
<dbReference type="AlphaFoldDB" id="A0A1D6L8B3"/>